<dbReference type="GO" id="GO:0003700">
    <property type="term" value="F:DNA-binding transcription factor activity"/>
    <property type="evidence" value="ECO:0007669"/>
    <property type="project" value="InterPro"/>
</dbReference>
<dbReference type="Gene3D" id="1.10.10.10">
    <property type="entry name" value="Winged helix-like DNA-binding domain superfamily/Winged helix DNA-binding domain"/>
    <property type="match status" value="1"/>
</dbReference>
<evidence type="ECO:0000313" key="6">
    <source>
        <dbReference type="EMBL" id="SEP04583.1"/>
    </source>
</evidence>
<dbReference type="GO" id="GO:0003677">
    <property type="term" value="F:DNA binding"/>
    <property type="evidence" value="ECO:0007669"/>
    <property type="project" value="UniProtKB-KW"/>
</dbReference>
<dbReference type="RefSeq" id="WP_091746130.1">
    <property type="nucleotide sequence ID" value="NZ_FODY01000009.1"/>
</dbReference>
<dbReference type="EMBL" id="FODY01000009">
    <property type="protein sequence ID" value="SEP04583.1"/>
    <property type="molecule type" value="Genomic_DNA"/>
</dbReference>
<accession>A0A1H8UNN1</accession>
<dbReference type="PANTHER" id="PTHR30514">
    <property type="entry name" value="GLUCOKINASE"/>
    <property type="match status" value="1"/>
</dbReference>
<feature type="domain" description="SIS" evidence="5">
    <location>
        <begin position="107"/>
        <end position="255"/>
    </location>
</feature>
<dbReference type="Pfam" id="PF01418">
    <property type="entry name" value="HTH_6"/>
    <property type="match status" value="1"/>
</dbReference>
<name>A0A1H8UNN1_9FIRM</name>
<dbReference type="GO" id="GO:0097367">
    <property type="term" value="F:carbohydrate derivative binding"/>
    <property type="evidence" value="ECO:0007669"/>
    <property type="project" value="InterPro"/>
</dbReference>
<keyword evidence="3" id="KW-0804">Transcription</keyword>
<dbReference type="InterPro" id="IPR046348">
    <property type="entry name" value="SIS_dom_sf"/>
</dbReference>
<dbReference type="SUPFAM" id="SSF46689">
    <property type="entry name" value="Homeodomain-like"/>
    <property type="match status" value="1"/>
</dbReference>
<keyword evidence="7" id="KW-1185">Reference proteome</keyword>
<evidence type="ECO:0000256" key="3">
    <source>
        <dbReference type="ARBA" id="ARBA00023163"/>
    </source>
</evidence>
<proteinExistence type="predicted"/>
<feature type="domain" description="HTH rpiR-type" evidence="4">
    <location>
        <begin position="1"/>
        <end position="76"/>
    </location>
</feature>
<dbReference type="PROSITE" id="PS51071">
    <property type="entry name" value="HTH_RPIR"/>
    <property type="match status" value="1"/>
</dbReference>
<dbReference type="OrthoDB" id="1648815at2"/>
<dbReference type="Pfam" id="PF01380">
    <property type="entry name" value="SIS"/>
    <property type="match status" value="1"/>
</dbReference>
<dbReference type="STRING" id="112903.SAMN04490178_10950"/>
<dbReference type="PANTHER" id="PTHR30514:SF21">
    <property type="entry name" value="RPIR-FAMILY TRANSCRIPTIONAL REGULATOR"/>
    <property type="match status" value="1"/>
</dbReference>
<evidence type="ECO:0000256" key="2">
    <source>
        <dbReference type="ARBA" id="ARBA00023125"/>
    </source>
</evidence>
<keyword evidence="1" id="KW-0805">Transcription regulation</keyword>
<evidence type="ECO:0000259" key="4">
    <source>
        <dbReference type="PROSITE" id="PS51071"/>
    </source>
</evidence>
<evidence type="ECO:0000313" key="7">
    <source>
        <dbReference type="Proteomes" id="UP000198847"/>
    </source>
</evidence>
<dbReference type="Gene3D" id="3.40.50.10490">
    <property type="entry name" value="Glucose-6-phosphate isomerase like protein, domain 1"/>
    <property type="match status" value="1"/>
</dbReference>
<sequence length="255" mass="28987">MIIKIEGDVLDNLSKTERQIVQFINEHEHDLAKMSIVDIAFETFSSPSTVSRAIRKCGINGFNELRYKLTLPNKNRELTSINEIMNKSLVEATEVLQRISLTNVLAVVNEIRAAKGQKIYIFSRGLTEQVVKEFSLKLELLNYDITQTGDPNIIINLSKRLKKNQLVIIVSLNGQTPELIEAAQNAYLAGAKTIVICCSDKSPLLQYAYRYLVGYRYEKISIKEFEVTSRVPLFIISRILVDYLVEQENIEAADK</sequence>
<keyword evidence="2 6" id="KW-0238">DNA-binding</keyword>
<dbReference type="Proteomes" id="UP000198847">
    <property type="component" value="Unassembled WGS sequence"/>
</dbReference>
<evidence type="ECO:0000259" key="5">
    <source>
        <dbReference type="PROSITE" id="PS51464"/>
    </source>
</evidence>
<dbReference type="InterPro" id="IPR001347">
    <property type="entry name" value="SIS_dom"/>
</dbReference>
<dbReference type="PROSITE" id="PS51464">
    <property type="entry name" value="SIS"/>
    <property type="match status" value="1"/>
</dbReference>
<dbReference type="SUPFAM" id="SSF53697">
    <property type="entry name" value="SIS domain"/>
    <property type="match status" value="1"/>
</dbReference>
<dbReference type="InterPro" id="IPR036388">
    <property type="entry name" value="WH-like_DNA-bd_sf"/>
</dbReference>
<organism evidence="6 7">
    <name type="scientific">Propionispora vibrioides</name>
    <dbReference type="NCBI Taxonomy" id="112903"/>
    <lineage>
        <taxon>Bacteria</taxon>
        <taxon>Bacillati</taxon>
        <taxon>Bacillota</taxon>
        <taxon>Negativicutes</taxon>
        <taxon>Selenomonadales</taxon>
        <taxon>Sporomusaceae</taxon>
        <taxon>Propionispora</taxon>
    </lineage>
</organism>
<dbReference type="AlphaFoldDB" id="A0A1H8UNN1"/>
<reference evidence="6 7" key="1">
    <citation type="submission" date="2016-10" db="EMBL/GenBank/DDBJ databases">
        <authorList>
            <person name="de Groot N.N."/>
        </authorList>
    </citation>
    <scope>NUCLEOTIDE SEQUENCE [LARGE SCALE GENOMIC DNA]</scope>
    <source>
        <strain evidence="6 7">DSM 13305</strain>
    </source>
</reference>
<dbReference type="InterPro" id="IPR009057">
    <property type="entry name" value="Homeodomain-like_sf"/>
</dbReference>
<dbReference type="GO" id="GO:1901135">
    <property type="term" value="P:carbohydrate derivative metabolic process"/>
    <property type="evidence" value="ECO:0007669"/>
    <property type="project" value="InterPro"/>
</dbReference>
<gene>
    <name evidence="6" type="ORF">SAMN04490178_10950</name>
</gene>
<dbReference type="InterPro" id="IPR047640">
    <property type="entry name" value="RpiR-like"/>
</dbReference>
<dbReference type="InterPro" id="IPR035472">
    <property type="entry name" value="RpiR-like_SIS"/>
</dbReference>
<dbReference type="CDD" id="cd05013">
    <property type="entry name" value="SIS_RpiR"/>
    <property type="match status" value="1"/>
</dbReference>
<protein>
    <submittedName>
        <fullName evidence="6">DNA-binding transcriptional regulator, MurR/RpiR family, contains HTH and SIS domains</fullName>
    </submittedName>
</protein>
<dbReference type="InterPro" id="IPR000281">
    <property type="entry name" value="HTH_RpiR"/>
</dbReference>
<evidence type="ECO:0000256" key="1">
    <source>
        <dbReference type="ARBA" id="ARBA00023015"/>
    </source>
</evidence>